<evidence type="ECO:0000313" key="1">
    <source>
        <dbReference type="EMBL" id="SKA25480.1"/>
    </source>
</evidence>
<sequence length="33" mass="3644">MERTDSETCGIRNGQDIDHNGDACTCCKRQGTQ</sequence>
<keyword evidence="2" id="KW-1185">Reference proteome</keyword>
<dbReference type="Proteomes" id="UP000190637">
    <property type="component" value="Unassembled WGS sequence"/>
</dbReference>
<accession>A0A1T4SAY8</accession>
<dbReference type="EMBL" id="FUWS01000009">
    <property type="protein sequence ID" value="SKA25480.1"/>
    <property type="molecule type" value="Genomic_DNA"/>
</dbReference>
<proteinExistence type="predicted"/>
<protein>
    <submittedName>
        <fullName evidence="1">Uncharacterized protein</fullName>
    </submittedName>
</protein>
<reference evidence="1 2" key="1">
    <citation type="submission" date="2017-02" db="EMBL/GenBank/DDBJ databases">
        <authorList>
            <person name="Peterson S.W."/>
        </authorList>
    </citation>
    <scope>NUCLEOTIDE SEQUENCE [LARGE SCALE GENOMIC DNA]</scope>
    <source>
        <strain evidence="1 2">DSM 45154</strain>
    </source>
</reference>
<dbReference type="STRING" id="1122192.SAMN02745673_03310"/>
<gene>
    <name evidence="1" type="ORF">SAMN02745673_03310</name>
</gene>
<dbReference type="AlphaFoldDB" id="A0A1T4SAY8"/>
<evidence type="ECO:0000313" key="2">
    <source>
        <dbReference type="Proteomes" id="UP000190637"/>
    </source>
</evidence>
<organism evidence="1 2">
    <name type="scientific">Marinactinospora thermotolerans DSM 45154</name>
    <dbReference type="NCBI Taxonomy" id="1122192"/>
    <lineage>
        <taxon>Bacteria</taxon>
        <taxon>Bacillati</taxon>
        <taxon>Actinomycetota</taxon>
        <taxon>Actinomycetes</taxon>
        <taxon>Streptosporangiales</taxon>
        <taxon>Nocardiopsidaceae</taxon>
        <taxon>Marinactinospora</taxon>
    </lineage>
</organism>
<name>A0A1T4SAY8_9ACTN</name>